<dbReference type="Pfam" id="PF01627">
    <property type="entry name" value="Hpt"/>
    <property type="match status" value="1"/>
</dbReference>
<dbReference type="EMBL" id="DSXR01000105">
    <property type="protein sequence ID" value="HGS88053.1"/>
    <property type="molecule type" value="Genomic_DNA"/>
</dbReference>
<comment type="caution">
    <text evidence="3">The sequence shown here is derived from an EMBL/GenBank/DDBJ whole genome shotgun (WGS) entry which is preliminary data.</text>
</comment>
<dbReference type="InterPro" id="IPR036641">
    <property type="entry name" value="HPT_dom_sf"/>
</dbReference>
<feature type="modified residue" description="Phosphohistidine" evidence="1">
    <location>
        <position position="84"/>
    </location>
</feature>
<proteinExistence type="predicted"/>
<evidence type="ECO:0000256" key="1">
    <source>
        <dbReference type="PROSITE-ProRule" id="PRU00110"/>
    </source>
</evidence>
<dbReference type="InterPro" id="IPR008207">
    <property type="entry name" value="Sig_transdc_His_kin_Hpt_dom"/>
</dbReference>
<keyword evidence="1" id="KW-0597">Phosphoprotein</keyword>
<reference evidence="3" key="1">
    <citation type="journal article" date="2020" name="mSystems">
        <title>Genome- and Community-Level Interaction Insights into Carbon Utilization and Element Cycling Functions of Hydrothermarchaeota in Hydrothermal Sediment.</title>
        <authorList>
            <person name="Zhou Z."/>
            <person name="Liu Y."/>
            <person name="Xu W."/>
            <person name="Pan J."/>
            <person name="Luo Z.H."/>
            <person name="Li M."/>
        </authorList>
    </citation>
    <scope>NUCLEOTIDE SEQUENCE [LARGE SCALE GENOMIC DNA]</scope>
    <source>
        <strain evidence="3">SpSt-556</strain>
    </source>
</reference>
<accession>A0A7C4Q4Z9</accession>
<evidence type="ECO:0000259" key="2">
    <source>
        <dbReference type="PROSITE" id="PS50894"/>
    </source>
</evidence>
<feature type="domain" description="HPt" evidence="2">
    <location>
        <begin position="45"/>
        <end position="135"/>
    </location>
</feature>
<organism evidence="3">
    <name type="scientific">Bellilinea caldifistulae</name>
    <dbReference type="NCBI Taxonomy" id="360411"/>
    <lineage>
        <taxon>Bacteria</taxon>
        <taxon>Bacillati</taxon>
        <taxon>Chloroflexota</taxon>
        <taxon>Anaerolineae</taxon>
        <taxon>Anaerolineales</taxon>
        <taxon>Anaerolineaceae</taxon>
        <taxon>Bellilinea</taxon>
    </lineage>
</organism>
<dbReference type="SUPFAM" id="SSF47226">
    <property type="entry name" value="Histidine-containing phosphotransfer domain, HPT domain"/>
    <property type="match status" value="1"/>
</dbReference>
<name>A0A7C4Q4Z9_9CHLR</name>
<sequence length="135" mass="14719">MPGRPPWRSGCAPGRPRSRRAPTAGIVPCGICAAGGASSSILQELGEEGEEISDLFRQEIARSLPRLNIALHAGAVEEAGEIAHSLKSACGFLGDRQSAELCSFLERQTHSGQLPSNEWMAEFFQRLQERYLKRV</sequence>
<gene>
    <name evidence="3" type="ORF">ENT17_10595</name>
</gene>
<dbReference type="PROSITE" id="PS50894">
    <property type="entry name" value="HPT"/>
    <property type="match status" value="1"/>
</dbReference>
<dbReference type="Gene3D" id="1.20.120.160">
    <property type="entry name" value="HPT domain"/>
    <property type="match status" value="1"/>
</dbReference>
<protein>
    <submittedName>
        <fullName evidence="3">Hpt domain-containing protein</fullName>
    </submittedName>
</protein>
<evidence type="ECO:0000313" key="3">
    <source>
        <dbReference type="EMBL" id="HGS88053.1"/>
    </source>
</evidence>
<dbReference type="GO" id="GO:0000160">
    <property type="term" value="P:phosphorelay signal transduction system"/>
    <property type="evidence" value="ECO:0007669"/>
    <property type="project" value="InterPro"/>
</dbReference>
<dbReference type="AlphaFoldDB" id="A0A7C4Q4Z9"/>